<reference evidence="1" key="2">
    <citation type="submission" date="2020-09" db="EMBL/GenBank/DDBJ databases">
        <authorList>
            <person name="Sun Q."/>
            <person name="Zhou Y."/>
        </authorList>
    </citation>
    <scope>NUCLEOTIDE SEQUENCE</scope>
    <source>
        <strain evidence="1">CGMCC 1.15367</strain>
    </source>
</reference>
<reference evidence="1" key="1">
    <citation type="journal article" date="2014" name="Int. J. Syst. Evol. Microbiol.">
        <title>Complete genome sequence of Corynebacterium casei LMG S-19264T (=DSM 44701T), isolated from a smear-ripened cheese.</title>
        <authorList>
            <consortium name="US DOE Joint Genome Institute (JGI-PGF)"/>
            <person name="Walter F."/>
            <person name="Albersmeier A."/>
            <person name="Kalinowski J."/>
            <person name="Ruckert C."/>
        </authorList>
    </citation>
    <scope>NUCLEOTIDE SEQUENCE</scope>
    <source>
        <strain evidence="1">CGMCC 1.15367</strain>
    </source>
</reference>
<keyword evidence="2" id="KW-1185">Reference proteome</keyword>
<dbReference type="PANTHER" id="PTHR41791">
    <property type="entry name" value="SSL7039 PROTEIN"/>
    <property type="match status" value="1"/>
</dbReference>
<dbReference type="Proteomes" id="UP000644699">
    <property type="component" value="Unassembled WGS sequence"/>
</dbReference>
<evidence type="ECO:0000313" key="1">
    <source>
        <dbReference type="EMBL" id="GGE01655.1"/>
    </source>
</evidence>
<evidence type="ECO:0000313" key="2">
    <source>
        <dbReference type="Proteomes" id="UP000644699"/>
    </source>
</evidence>
<dbReference type="PANTHER" id="PTHR41791:SF1">
    <property type="entry name" value="SSL7039 PROTEIN"/>
    <property type="match status" value="1"/>
</dbReference>
<dbReference type="AlphaFoldDB" id="A0A917E534"/>
<accession>A0A917E534</accession>
<protein>
    <recommendedName>
        <fullName evidence="3">Addiction module killer protein</fullName>
    </recommendedName>
</protein>
<sequence>MDDGRFGDHKSIGDGVSQLRSDLGPGYRVYYSQRGNVVVILVCGGDKSIQQSYFRKTKELAADLED</sequence>
<organism evidence="1 2">
    <name type="scientific">Aureimonas endophytica</name>
    <dbReference type="NCBI Taxonomy" id="2027858"/>
    <lineage>
        <taxon>Bacteria</taxon>
        <taxon>Pseudomonadati</taxon>
        <taxon>Pseudomonadota</taxon>
        <taxon>Alphaproteobacteria</taxon>
        <taxon>Hyphomicrobiales</taxon>
        <taxon>Aurantimonadaceae</taxon>
        <taxon>Aureimonas</taxon>
    </lineage>
</organism>
<dbReference type="NCBIfam" id="TIGR02683">
    <property type="entry name" value="upstrm_HI1419"/>
    <property type="match status" value="1"/>
</dbReference>
<evidence type="ECO:0008006" key="3">
    <source>
        <dbReference type="Google" id="ProtNLM"/>
    </source>
</evidence>
<dbReference type="EMBL" id="BMIQ01000003">
    <property type="protein sequence ID" value="GGE01655.1"/>
    <property type="molecule type" value="Genomic_DNA"/>
</dbReference>
<proteinExistence type="predicted"/>
<dbReference type="PIRSF" id="PIRSF028744">
    <property type="entry name" value="Addict_mod_HI1419"/>
    <property type="match status" value="1"/>
</dbReference>
<name>A0A917E534_9HYPH</name>
<comment type="caution">
    <text evidence="1">The sequence shown here is derived from an EMBL/GenBank/DDBJ whole genome shotgun (WGS) entry which is preliminary data.</text>
</comment>
<dbReference type="InterPro" id="IPR014056">
    <property type="entry name" value="TypeIITA-like_toxin_pred"/>
</dbReference>
<gene>
    <name evidence="1" type="ORF">GCM10011390_20680</name>
</gene>